<evidence type="ECO:0000259" key="12">
    <source>
        <dbReference type="PROSITE" id="PS51352"/>
    </source>
</evidence>
<evidence type="ECO:0000256" key="11">
    <source>
        <dbReference type="ARBA" id="ARBA00049091"/>
    </source>
</evidence>
<keyword evidence="4" id="KW-0049">Antioxidant</keyword>
<evidence type="ECO:0000256" key="8">
    <source>
        <dbReference type="ARBA" id="ARBA00032824"/>
    </source>
</evidence>
<gene>
    <name evidence="13" type="ORF">T190423A01A_10211</name>
</gene>
<dbReference type="InterPro" id="IPR050924">
    <property type="entry name" value="Peroxiredoxin_BCP/PrxQ"/>
</dbReference>
<keyword evidence="5" id="KW-0560">Oxidoreductase</keyword>
<evidence type="ECO:0000313" key="13">
    <source>
        <dbReference type="EMBL" id="CAL2101648.1"/>
    </source>
</evidence>
<name>A0ABP1EZP3_9FLAO</name>
<evidence type="ECO:0000256" key="6">
    <source>
        <dbReference type="ARBA" id="ARBA00023157"/>
    </source>
</evidence>
<comment type="similarity">
    <text evidence="9">Belongs to the peroxiredoxin family. BCP/PrxQ subfamily.</text>
</comment>
<protein>
    <recommendedName>
        <fullName evidence="2">thioredoxin-dependent peroxiredoxin</fullName>
        <ecNumber evidence="2">1.11.1.24</ecNumber>
    </recommendedName>
    <alternativeName>
        <fullName evidence="8">Thioredoxin peroxidase</fullName>
    </alternativeName>
    <alternativeName>
        <fullName evidence="10">Thioredoxin-dependent peroxiredoxin Bcp</fullName>
    </alternativeName>
</protein>
<dbReference type="PANTHER" id="PTHR42801:SF7">
    <property type="entry name" value="SLL1159 PROTEIN"/>
    <property type="match status" value="1"/>
</dbReference>
<dbReference type="PANTHER" id="PTHR42801">
    <property type="entry name" value="THIOREDOXIN-DEPENDENT PEROXIDE REDUCTASE"/>
    <property type="match status" value="1"/>
</dbReference>
<dbReference type="Pfam" id="PF00578">
    <property type="entry name" value="AhpC-TSA"/>
    <property type="match status" value="1"/>
</dbReference>
<comment type="catalytic activity">
    <reaction evidence="11">
        <text>a hydroperoxide + [thioredoxin]-dithiol = an alcohol + [thioredoxin]-disulfide + H2O</text>
        <dbReference type="Rhea" id="RHEA:62620"/>
        <dbReference type="Rhea" id="RHEA-COMP:10698"/>
        <dbReference type="Rhea" id="RHEA-COMP:10700"/>
        <dbReference type="ChEBI" id="CHEBI:15377"/>
        <dbReference type="ChEBI" id="CHEBI:29950"/>
        <dbReference type="ChEBI" id="CHEBI:30879"/>
        <dbReference type="ChEBI" id="CHEBI:35924"/>
        <dbReference type="ChEBI" id="CHEBI:50058"/>
        <dbReference type="EC" id="1.11.1.24"/>
    </reaction>
</comment>
<dbReference type="EMBL" id="CAXJIO010000010">
    <property type="protein sequence ID" value="CAL2101648.1"/>
    <property type="molecule type" value="Genomic_DNA"/>
</dbReference>
<accession>A0ABP1EZP3</accession>
<keyword evidence="14" id="KW-1185">Reference proteome</keyword>
<keyword evidence="6" id="KW-1015">Disulfide bond</keyword>
<comment type="function">
    <text evidence="1">Thiol-specific peroxidase that catalyzes the reduction of hydrogen peroxide and organic hydroperoxides to water and alcohols, respectively. Plays a role in cell protection against oxidative stress by detoxifying peroxides and as sensor of hydrogen peroxide-mediated signaling events.</text>
</comment>
<proteinExistence type="inferred from homology"/>
<evidence type="ECO:0000256" key="4">
    <source>
        <dbReference type="ARBA" id="ARBA00022862"/>
    </source>
</evidence>
<keyword evidence="7" id="KW-0676">Redox-active center</keyword>
<organism evidence="13 14">
    <name type="scientific">Tenacibaculum polynesiense</name>
    <dbReference type="NCBI Taxonomy" id="3137857"/>
    <lineage>
        <taxon>Bacteria</taxon>
        <taxon>Pseudomonadati</taxon>
        <taxon>Bacteroidota</taxon>
        <taxon>Flavobacteriia</taxon>
        <taxon>Flavobacteriales</taxon>
        <taxon>Flavobacteriaceae</taxon>
        <taxon>Tenacibaculum</taxon>
    </lineage>
</organism>
<dbReference type="SUPFAM" id="SSF52833">
    <property type="entry name" value="Thioredoxin-like"/>
    <property type="match status" value="1"/>
</dbReference>
<dbReference type="PROSITE" id="PS51352">
    <property type="entry name" value="THIOREDOXIN_2"/>
    <property type="match status" value="1"/>
</dbReference>
<dbReference type="EC" id="1.11.1.24" evidence="2"/>
<evidence type="ECO:0000256" key="10">
    <source>
        <dbReference type="ARBA" id="ARBA00042639"/>
    </source>
</evidence>
<reference evidence="13 14" key="1">
    <citation type="submission" date="2024-05" db="EMBL/GenBank/DDBJ databases">
        <authorList>
            <person name="Duchaud E."/>
        </authorList>
    </citation>
    <scope>NUCLEOTIDE SEQUENCE [LARGE SCALE GENOMIC DNA]</scope>
    <source>
        <strain evidence="13">Ena-SAMPLE-TAB-13-05-2024-13:56:06:370-140308</strain>
    </source>
</reference>
<evidence type="ECO:0000256" key="9">
    <source>
        <dbReference type="ARBA" id="ARBA00038489"/>
    </source>
</evidence>
<evidence type="ECO:0000256" key="1">
    <source>
        <dbReference type="ARBA" id="ARBA00003330"/>
    </source>
</evidence>
<evidence type="ECO:0000256" key="7">
    <source>
        <dbReference type="ARBA" id="ARBA00023284"/>
    </source>
</evidence>
<sequence>MADLQKSLDKLKLKIEGGMAPESVAIMHQATKDLEASGVVNGILKVGDKAPEFILKNHKGVTIISEELLKKGPILITFYRGLWCPYCNKDLAYLKRFKEQLEAKGVTLLSISPQLEENNNKIVEQQRLNYDLLTDNGNNIASAFGLRWTMIDPLKSLYDSFGINLPKYNGDTSWTLPIPARFIIGENGIIKYAEFSVDYTKRPNPDVLLDIL</sequence>
<keyword evidence="3" id="KW-0575">Peroxidase</keyword>
<evidence type="ECO:0000313" key="14">
    <source>
        <dbReference type="Proteomes" id="UP001497527"/>
    </source>
</evidence>
<dbReference type="RefSeq" id="WP_348715194.1">
    <property type="nucleotide sequence ID" value="NZ_CAXJIO010000010.1"/>
</dbReference>
<dbReference type="Proteomes" id="UP001497527">
    <property type="component" value="Unassembled WGS sequence"/>
</dbReference>
<dbReference type="CDD" id="cd02970">
    <property type="entry name" value="PRX_like2"/>
    <property type="match status" value="1"/>
</dbReference>
<dbReference type="InterPro" id="IPR013766">
    <property type="entry name" value="Thioredoxin_domain"/>
</dbReference>
<comment type="caution">
    <text evidence="13">The sequence shown here is derived from an EMBL/GenBank/DDBJ whole genome shotgun (WGS) entry which is preliminary data.</text>
</comment>
<evidence type="ECO:0000256" key="5">
    <source>
        <dbReference type="ARBA" id="ARBA00023002"/>
    </source>
</evidence>
<evidence type="ECO:0000256" key="3">
    <source>
        <dbReference type="ARBA" id="ARBA00022559"/>
    </source>
</evidence>
<dbReference type="Gene3D" id="3.40.30.10">
    <property type="entry name" value="Glutaredoxin"/>
    <property type="match status" value="1"/>
</dbReference>
<evidence type="ECO:0000256" key="2">
    <source>
        <dbReference type="ARBA" id="ARBA00013017"/>
    </source>
</evidence>
<dbReference type="InterPro" id="IPR036249">
    <property type="entry name" value="Thioredoxin-like_sf"/>
</dbReference>
<feature type="domain" description="Thioredoxin" evidence="12">
    <location>
        <begin position="44"/>
        <end position="212"/>
    </location>
</feature>
<dbReference type="InterPro" id="IPR000866">
    <property type="entry name" value="AhpC/TSA"/>
</dbReference>